<name>A0ABY4CRS0_9BACL</name>
<protein>
    <submittedName>
        <fullName evidence="1">Papain-like cysteine peptidase</fullName>
    </submittedName>
</protein>
<evidence type="ECO:0000313" key="2">
    <source>
        <dbReference type="Proteomes" id="UP000830167"/>
    </source>
</evidence>
<gene>
    <name evidence="1" type="ORF">LSG31_22310</name>
</gene>
<sequence>MQLKEISGTYDAIFSLGSNCLPAYQLQKNKLRRFTGVIDWVISDSLADVNQLLKHRFNGFLELQNLKVVGYSEKNTYFVKDVSCNILTVYDFLLNENTREHLSAYPQVKEKYNRRIRRFLDTLANSQSLLFIRSVGNFQDVHELQSILSEIVMCDFKILVVNHANVSGIVEKDWGLKNVCVIELPDKEIWDGNNSLWREVLKEVALRNH</sequence>
<dbReference type="EMBL" id="CP089291">
    <property type="protein sequence ID" value="UOF90555.1"/>
    <property type="molecule type" value="Genomic_DNA"/>
</dbReference>
<organism evidence="1 2">
    <name type="scientific">Fodinisporobacter ferrooxydans</name>
    <dbReference type="NCBI Taxonomy" id="2901836"/>
    <lineage>
        <taxon>Bacteria</taxon>
        <taxon>Bacillati</taxon>
        <taxon>Bacillota</taxon>
        <taxon>Bacilli</taxon>
        <taxon>Bacillales</taxon>
        <taxon>Alicyclobacillaceae</taxon>
        <taxon>Fodinisporobacter</taxon>
    </lineage>
</organism>
<evidence type="ECO:0000313" key="1">
    <source>
        <dbReference type="EMBL" id="UOF90555.1"/>
    </source>
</evidence>
<accession>A0ABY4CRS0</accession>
<reference evidence="1" key="1">
    <citation type="submission" date="2021-12" db="EMBL/GenBank/DDBJ databases">
        <title>Alicyclobacillaceae gen. nov., sp. nov., isolated from chalcocite enrichment system.</title>
        <authorList>
            <person name="Jiang Z."/>
        </authorList>
    </citation>
    <scope>NUCLEOTIDE SEQUENCE</scope>
    <source>
        <strain evidence="1">MYW30-H2</strain>
    </source>
</reference>
<dbReference type="Pfam" id="PF08795">
    <property type="entry name" value="DUF1796"/>
    <property type="match status" value="1"/>
</dbReference>
<proteinExistence type="predicted"/>
<dbReference type="InterPro" id="IPR014903">
    <property type="entry name" value="DUF1796"/>
</dbReference>
<dbReference type="RefSeq" id="WP_347437252.1">
    <property type="nucleotide sequence ID" value="NZ_CP089291.1"/>
</dbReference>
<dbReference type="Proteomes" id="UP000830167">
    <property type="component" value="Chromosome"/>
</dbReference>
<keyword evidence="2" id="KW-1185">Reference proteome</keyword>